<evidence type="ECO:0000256" key="1">
    <source>
        <dbReference type="SAM" id="Phobius"/>
    </source>
</evidence>
<proteinExistence type="predicted"/>
<evidence type="ECO:0000313" key="2">
    <source>
        <dbReference type="EMBL" id="MCV2232421.1"/>
    </source>
</evidence>
<comment type="caution">
    <text evidence="2">The sequence shown here is derived from an EMBL/GenBank/DDBJ whole genome shotgun (WGS) entry which is preliminary data.</text>
</comment>
<evidence type="ECO:0000313" key="3">
    <source>
        <dbReference type="Proteomes" id="UP001177160"/>
    </source>
</evidence>
<keyword evidence="1" id="KW-0812">Transmembrane</keyword>
<keyword evidence="1" id="KW-0472">Membrane</keyword>
<dbReference type="RefSeq" id="WP_263608608.1">
    <property type="nucleotide sequence ID" value="NZ_JAOVQM010000004.1"/>
</dbReference>
<feature type="transmembrane region" description="Helical" evidence="1">
    <location>
        <begin position="28"/>
        <end position="48"/>
    </location>
</feature>
<name>A0ABT2Y6R3_9MOLU</name>
<protein>
    <submittedName>
        <fullName evidence="2">DUF3137 domain-containing protein</fullName>
    </submittedName>
</protein>
<gene>
    <name evidence="2" type="ORF">N7548_06240</name>
</gene>
<dbReference type="Pfam" id="PF11335">
    <property type="entry name" value="DUF3137"/>
    <property type="match status" value="1"/>
</dbReference>
<sequence length="278" mass="32848">MEYKDVLATYETKRLEMYQAYQSNMKKGFLLLIVLVGIYFLAKAGQIASEYRKLTKEKIIKALIESQYEEADYRPQDSISLAHINGLNFYQRPDRFHGEDLMRGKYKGVRFACSDIHMEERVEHRDSKGNVTYSYQTIFKGRWYTFDYERDFAQILQVKEGRFVGAAARGLKKYETESVQFNKKFKVFASDEQYVYYQLTPVLIEKILEMENMHRGHYQMMYYANHLDVAVYDSSDSFELKLKTPLTMETIGHILNDIDMPAAIINEFKLDSEKFKKQ</sequence>
<dbReference type="Proteomes" id="UP001177160">
    <property type="component" value="Unassembled WGS sequence"/>
</dbReference>
<reference evidence="2" key="1">
    <citation type="submission" date="2022-09" db="EMBL/GenBank/DDBJ databases">
        <title>Novel Mycoplasma species identified in domestic and wild animals.</title>
        <authorList>
            <person name="Volokhov D.V."/>
            <person name="Furtak V.A."/>
            <person name="Zagorodnyaya T.A."/>
        </authorList>
    </citation>
    <scope>NUCLEOTIDE SEQUENCE</scope>
    <source>
        <strain evidence="2">Oakley</strain>
    </source>
</reference>
<keyword evidence="3" id="KW-1185">Reference proteome</keyword>
<dbReference type="EMBL" id="JAOVQM010000004">
    <property type="protein sequence ID" value="MCV2232421.1"/>
    <property type="molecule type" value="Genomic_DNA"/>
</dbReference>
<accession>A0ABT2Y6R3</accession>
<organism evidence="2 3">
    <name type="scientific">Paracholeplasma manati</name>
    <dbReference type="NCBI Taxonomy" id="591373"/>
    <lineage>
        <taxon>Bacteria</taxon>
        <taxon>Bacillati</taxon>
        <taxon>Mycoplasmatota</taxon>
        <taxon>Mollicutes</taxon>
        <taxon>Acholeplasmatales</taxon>
        <taxon>Acholeplasmataceae</taxon>
        <taxon>Paracholeplasma</taxon>
    </lineage>
</organism>
<dbReference type="InterPro" id="IPR021484">
    <property type="entry name" value="DUF3137"/>
</dbReference>
<keyword evidence="1" id="KW-1133">Transmembrane helix</keyword>